<evidence type="ECO:0000256" key="2">
    <source>
        <dbReference type="ARBA" id="ARBA00022603"/>
    </source>
</evidence>
<feature type="active site" description="Nucleophile" evidence="7">
    <location>
        <position position="443"/>
    </location>
</feature>
<reference evidence="10" key="1">
    <citation type="submission" date="2020-08" db="EMBL/GenBank/DDBJ databases">
        <title>A bifunctional nitrone conjugated secondary metabolite targeting the ribosome.</title>
        <authorList>
            <person name="Limbrick E.M."/>
            <person name="Graf M."/>
            <person name="Derewacz D.K."/>
            <person name="Nguyen F."/>
            <person name="Spraggins J.M."/>
            <person name="Wieland M."/>
            <person name="Ynigez-Gutierrez A.E."/>
            <person name="Reisman B.J."/>
            <person name="Zinshteyn B."/>
            <person name="McCulloch K."/>
            <person name="Iverson T.M."/>
            <person name="Green R."/>
            <person name="Wilson D.N."/>
            <person name="Bachmann B.O."/>
        </authorList>
    </citation>
    <scope>NUCLEOTIDE SEQUENCE</scope>
    <source>
        <strain evidence="10">Africana</strain>
    </source>
</reference>
<evidence type="ECO:0000256" key="7">
    <source>
        <dbReference type="PROSITE-ProRule" id="PRU01023"/>
    </source>
</evidence>
<evidence type="ECO:0000256" key="5">
    <source>
        <dbReference type="ARBA" id="ARBA00022884"/>
    </source>
</evidence>
<dbReference type="InterPro" id="IPR035926">
    <property type="entry name" value="NusB-like_sf"/>
</dbReference>
<dbReference type="PROSITE" id="PS01153">
    <property type="entry name" value="NOL1_NOP2_SUN"/>
    <property type="match status" value="1"/>
</dbReference>
<dbReference type="PANTHER" id="PTHR22807:SF53">
    <property type="entry name" value="RIBOSOMAL RNA SMALL SUBUNIT METHYLTRANSFERASE B-RELATED"/>
    <property type="match status" value="1"/>
</dbReference>
<dbReference type="FunFam" id="3.40.50.150:FF:000257">
    <property type="entry name" value="16S rRNA methyltransferase"/>
    <property type="match status" value="1"/>
</dbReference>
<dbReference type="SUPFAM" id="SSF53335">
    <property type="entry name" value="S-adenosyl-L-methionine-dependent methyltransferases"/>
    <property type="match status" value="1"/>
</dbReference>
<evidence type="ECO:0000256" key="8">
    <source>
        <dbReference type="SAM" id="MobiDB-lite"/>
    </source>
</evidence>
<keyword evidence="4 7" id="KW-0949">S-adenosyl-L-methionine</keyword>
<dbReference type="PRINTS" id="PR02008">
    <property type="entry name" value="RCMTFAMILY"/>
</dbReference>
<evidence type="ECO:0000259" key="9">
    <source>
        <dbReference type="PROSITE" id="PS51686"/>
    </source>
</evidence>
<dbReference type="InterPro" id="IPR049560">
    <property type="entry name" value="MeTrfase_RsmB-F_NOP2_cat"/>
</dbReference>
<comment type="function">
    <text evidence="6">May act as RNA methyltransferase.</text>
</comment>
<feature type="compositionally biased region" description="Basic and acidic residues" evidence="8">
    <location>
        <begin position="1"/>
        <end position="52"/>
    </location>
</feature>
<dbReference type="InterPro" id="IPR006027">
    <property type="entry name" value="NusB_RsmB_TIM44"/>
</dbReference>
<evidence type="ECO:0000313" key="10">
    <source>
        <dbReference type="EMBL" id="QLK00396.1"/>
    </source>
</evidence>
<dbReference type="SUPFAM" id="SSF48013">
    <property type="entry name" value="NusB-like"/>
    <property type="match status" value="1"/>
</dbReference>
<dbReference type="Pfam" id="PF01029">
    <property type="entry name" value="NusB"/>
    <property type="match status" value="1"/>
</dbReference>
<evidence type="ECO:0000256" key="6">
    <source>
        <dbReference type="ARBA" id="ARBA00059465"/>
    </source>
</evidence>
<dbReference type="Gene3D" id="3.40.50.150">
    <property type="entry name" value="Vaccinia Virus protein VP39"/>
    <property type="match status" value="1"/>
</dbReference>
<evidence type="ECO:0000256" key="1">
    <source>
        <dbReference type="ARBA" id="ARBA00007494"/>
    </source>
</evidence>
<dbReference type="InterPro" id="IPR001678">
    <property type="entry name" value="MeTrfase_RsmB-F_NOP2_dom"/>
</dbReference>
<evidence type="ECO:0000256" key="3">
    <source>
        <dbReference type="ARBA" id="ARBA00022679"/>
    </source>
</evidence>
<feature type="binding site" evidence="7">
    <location>
        <position position="345"/>
    </location>
    <ligand>
        <name>S-adenosyl-L-methionine</name>
        <dbReference type="ChEBI" id="CHEBI:59789"/>
    </ligand>
</feature>
<name>A0A7D5YHE9_9ACTN</name>
<dbReference type="PANTHER" id="PTHR22807">
    <property type="entry name" value="NOP2 YEAST -RELATED NOL1/NOP2/FMU SUN DOMAIN-CONTAINING"/>
    <property type="match status" value="1"/>
</dbReference>
<feature type="binding site" evidence="7">
    <location>
        <begin position="320"/>
        <end position="326"/>
    </location>
    <ligand>
        <name>S-adenosyl-L-methionine</name>
        <dbReference type="ChEBI" id="CHEBI:59789"/>
    </ligand>
</feature>
<dbReference type="Gene3D" id="1.10.940.10">
    <property type="entry name" value="NusB-like"/>
    <property type="match status" value="1"/>
</dbReference>
<dbReference type="GO" id="GO:0001510">
    <property type="term" value="P:RNA methylation"/>
    <property type="evidence" value="ECO:0007669"/>
    <property type="project" value="InterPro"/>
</dbReference>
<dbReference type="Pfam" id="PF01189">
    <property type="entry name" value="Methyltr_RsmB-F"/>
    <property type="match status" value="1"/>
</dbReference>
<proteinExistence type="inferred from homology"/>
<protein>
    <submittedName>
        <fullName evidence="10">rRNA small subunit methyltransferase B</fullName>
    </submittedName>
</protein>
<dbReference type="CDD" id="cd02440">
    <property type="entry name" value="AdoMet_MTases"/>
    <property type="match status" value="1"/>
</dbReference>
<gene>
    <name evidence="10" type="ORF">HZU44_10260</name>
</gene>
<feature type="domain" description="SAM-dependent MTase RsmB/NOP-type" evidence="9">
    <location>
        <begin position="218"/>
        <end position="507"/>
    </location>
</feature>
<dbReference type="AlphaFoldDB" id="A0A7D5YHE9"/>
<sequence length="507" mass="53758">MTGPRERSERRYDEQRAPRPDRAAGGPRPDRPAYGDRPARGGRGDDRRDARRPARPAVDLPRHVAYQVVAAVHRDDAYANLVLPVLLRQEGLTGRDAAFATELTYGTLRHLGTLDAILTDAAGRDVARIDPPVRDALRLGAYQLLHTRVPAHAAVSSTVDLVRTVGIGATGFANAVLREVAGRDADAWVAKLAPAYESDPIGHLSLAYSHPQWIVRSFAEALGGDLGETTRLLIENNERPPVHLCARPGLADPVVLADEVGGAPGAFSPYAVYLAGGAPGDLPALAEGRAHVQDEGSQLVANALAVAPLDGPDAHWLDLCAGPGGKAGLLGALAAQRGARLTAVEVSEHRARLVGQATRGLPVTVLHTDGRTVGADAELPEGHFDRVLVDAPCTGLGALRRRPEARWRKQPSDLPPLTRLQRELLSAALRAARPGGLVAYVTCSPHTVETHVTVTEAARRAGVPADFVDARPLLPAGMPGLGDGPSVQLWPHRHGTDAMFLAVLRRG</sequence>
<dbReference type="PROSITE" id="PS51686">
    <property type="entry name" value="SAM_MT_RSMB_NOP"/>
    <property type="match status" value="1"/>
</dbReference>
<organism evidence="10">
    <name type="scientific">Micromonospora carbonacea</name>
    <dbReference type="NCBI Taxonomy" id="47853"/>
    <lineage>
        <taxon>Bacteria</taxon>
        <taxon>Bacillati</taxon>
        <taxon>Actinomycetota</taxon>
        <taxon>Actinomycetes</taxon>
        <taxon>Micromonosporales</taxon>
        <taxon>Micromonosporaceae</taxon>
        <taxon>Micromonospora</taxon>
    </lineage>
</organism>
<feature type="binding site" evidence="7">
    <location>
        <position position="390"/>
    </location>
    <ligand>
        <name>S-adenosyl-L-methionine</name>
        <dbReference type="ChEBI" id="CHEBI:59789"/>
    </ligand>
</feature>
<comment type="similarity">
    <text evidence="1 7">Belongs to the class I-like SAM-binding methyltransferase superfamily. RsmB/NOP family.</text>
</comment>
<dbReference type="EMBL" id="CP058905">
    <property type="protein sequence ID" value="QLK00396.1"/>
    <property type="molecule type" value="Genomic_DNA"/>
</dbReference>
<dbReference type="InterPro" id="IPR023267">
    <property type="entry name" value="RCMT"/>
</dbReference>
<dbReference type="GO" id="GO:0003723">
    <property type="term" value="F:RNA binding"/>
    <property type="evidence" value="ECO:0007669"/>
    <property type="project" value="UniProtKB-UniRule"/>
</dbReference>
<keyword evidence="3 7" id="KW-0808">Transferase</keyword>
<dbReference type="GO" id="GO:0008173">
    <property type="term" value="F:RNA methyltransferase activity"/>
    <property type="evidence" value="ECO:0007669"/>
    <property type="project" value="InterPro"/>
</dbReference>
<feature type="region of interest" description="Disordered" evidence="8">
    <location>
        <begin position="1"/>
        <end position="58"/>
    </location>
</feature>
<keyword evidence="5 7" id="KW-0694">RNA-binding</keyword>
<feature type="binding site" evidence="7">
    <location>
        <position position="369"/>
    </location>
    <ligand>
        <name>S-adenosyl-L-methionine</name>
        <dbReference type="ChEBI" id="CHEBI:59789"/>
    </ligand>
</feature>
<keyword evidence="2 7" id="KW-0489">Methyltransferase</keyword>
<dbReference type="InterPro" id="IPR029063">
    <property type="entry name" value="SAM-dependent_MTases_sf"/>
</dbReference>
<evidence type="ECO:0000256" key="4">
    <source>
        <dbReference type="ARBA" id="ARBA00022691"/>
    </source>
</evidence>
<dbReference type="InterPro" id="IPR018314">
    <property type="entry name" value="RsmB/NOL1/NOP2-like_CS"/>
</dbReference>
<accession>A0A7D5YHE9</accession>
<dbReference type="GO" id="GO:0006355">
    <property type="term" value="P:regulation of DNA-templated transcription"/>
    <property type="evidence" value="ECO:0007669"/>
    <property type="project" value="InterPro"/>
</dbReference>